<accession>A0A3A3A186</accession>
<comment type="caution">
    <text evidence="2">The sequence shown here is derived from an EMBL/GenBank/DDBJ whole genome shotgun (WGS) entry which is preliminary data.</text>
</comment>
<gene>
    <name evidence="2" type="ORF">PHISCL_02200</name>
</gene>
<evidence type="ECO:0000313" key="3">
    <source>
        <dbReference type="Proteomes" id="UP000266188"/>
    </source>
</evidence>
<feature type="region of interest" description="Disordered" evidence="1">
    <location>
        <begin position="1"/>
        <end position="41"/>
    </location>
</feature>
<sequence length="124" mass="13844">MTTRVEREADDSYERDNDASPVPGDVHDDSYIFDTRGPESQIAPVQADEEDYDVPFQAPESNSDEQLAQDEKDAIDSNNILKGDRLRHAKPMTRGKYDEGKDEDDLPSNIREGLSGVSGTKRVT</sequence>
<name>A0A3A3A186_9EURO</name>
<dbReference type="Proteomes" id="UP000266188">
    <property type="component" value="Unassembled WGS sequence"/>
</dbReference>
<dbReference type="OrthoDB" id="4357148at2759"/>
<organism evidence="2 3">
    <name type="scientific">Aspergillus sclerotialis</name>
    <dbReference type="NCBI Taxonomy" id="2070753"/>
    <lineage>
        <taxon>Eukaryota</taxon>
        <taxon>Fungi</taxon>
        <taxon>Dikarya</taxon>
        <taxon>Ascomycota</taxon>
        <taxon>Pezizomycotina</taxon>
        <taxon>Eurotiomycetes</taxon>
        <taxon>Eurotiomycetidae</taxon>
        <taxon>Eurotiales</taxon>
        <taxon>Aspergillaceae</taxon>
        <taxon>Aspergillus</taxon>
        <taxon>Aspergillus subgen. Polypaecilum</taxon>
    </lineage>
</organism>
<feature type="compositionally biased region" description="Basic and acidic residues" evidence="1">
    <location>
        <begin position="1"/>
        <end position="18"/>
    </location>
</feature>
<evidence type="ECO:0008006" key="4">
    <source>
        <dbReference type="Google" id="ProtNLM"/>
    </source>
</evidence>
<keyword evidence="3" id="KW-1185">Reference proteome</keyword>
<protein>
    <recommendedName>
        <fullName evidence="4">Histone chaperone domain-containing protein</fullName>
    </recommendedName>
</protein>
<dbReference type="AlphaFoldDB" id="A0A3A3A186"/>
<reference evidence="3" key="1">
    <citation type="submission" date="2017-02" db="EMBL/GenBank/DDBJ databases">
        <authorList>
            <person name="Tafer H."/>
            <person name="Lopandic K."/>
        </authorList>
    </citation>
    <scope>NUCLEOTIDE SEQUENCE [LARGE SCALE GENOMIC DNA]</scope>
    <source>
        <strain evidence="3">CBS 366.77</strain>
    </source>
</reference>
<evidence type="ECO:0000313" key="2">
    <source>
        <dbReference type="EMBL" id="RJE25444.1"/>
    </source>
</evidence>
<feature type="region of interest" description="Disordered" evidence="1">
    <location>
        <begin position="55"/>
        <end position="124"/>
    </location>
</feature>
<dbReference type="EMBL" id="MVGC01000047">
    <property type="protein sequence ID" value="RJE25444.1"/>
    <property type="molecule type" value="Genomic_DNA"/>
</dbReference>
<proteinExistence type="predicted"/>
<evidence type="ECO:0000256" key="1">
    <source>
        <dbReference type="SAM" id="MobiDB-lite"/>
    </source>
</evidence>